<name>A0A9W6TC68_AMBMO</name>
<accession>A0A9W6TC68</accession>
<comment type="caution">
    <text evidence="1">The sequence shown here is derived from an EMBL/GenBank/DDBJ whole genome shotgun (WGS) entry which is preliminary data.</text>
</comment>
<evidence type="ECO:0000313" key="1">
    <source>
        <dbReference type="EMBL" id="GME83398.1"/>
    </source>
</evidence>
<sequence>MGRGYEILQRIGSHFSMFCGSTENIKSAIKYSYPKNHSVLDHYGINRMNLSIMANWKYSYRNMRSDGVTRLVGISNETDMDILKELLSTGIEKFYTIDGITMSFKLDESVKTHCFDYDLDNKSNGGLGSAGFIMGSISSLAGLKKQFIWTVDTTFDTVVYKGVKLITVCYKDPVKRKIHLGCVATLPATERSVHFAKFFAELLKLLEISTGDSNLCHLELVVTDDSEAEATGINTALKNNNVLVVNCLWHRHVSIEGNLDTTGVRVMMKAFYSLDTEKANAFVRGLWAHYAAVINYLKGMISRNLYKKRKYIIRSYHRINNKTTTEIRSQVYTIKQAAEMYEKMLGYVESLAKGATKWSLAYRIKSFGTKLDESGDKGITDEQKKRLAQLAVKVENLKDVHGGESLWRM</sequence>
<dbReference type="Proteomes" id="UP001165063">
    <property type="component" value="Unassembled WGS sequence"/>
</dbReference>
<protein>
    <submittedName>
        <fullName evidence="1">Unnamed protein product</fullName>
    </submittedName>
</protein>
<evidence type="ECO:0000313" key="2">
    <source>
        <dbReference type="Proteomes" id="UP001165063"/>
    </source>
</evidence>
<keyword evidence="2" id="KW-1185">Reference proteome</keyword>
<dbReference type="EMBL" id="BSXU01016419">
    <property type="protein sequence ID" value="GME83398.1"/>
    <property type="molecule type" value="Genomic_DNA"/>
</dbReference>
<reference evidence="1" key="1">
    <citation type="submission" date="2023-04" db="EMBL/GenBank/DDBJ databases">
        <title>Ambrosiozyma monospora NBRC 1965.</title>
        <authorList>
            <person name="Ichikawa N."/>
            <person name="Sato H."/>
            <person name="Tonouchi N."/>
        </authorList>
    </citation>
    <scope>NUCLEOTIDE SEQUENCE</scope>
    <source>
        <strain evidence="1">NBRC 1965</strain>
    </source>
</reference>
<gene>
    <name evidence="1" type="ORF">Amon01_001004400</name>
</gene>
<organism evidence="1 2">
    <name type="scientific">Ambrosiozyma monospora</name>
    <name type="common">Yeast</name>
    <name type="synonym">Endomycopsis monosporus</name>
    <dbReference type="NCBI Taxonomy" id="43982"/>
    <lineage>
        <taxon>Eukaryota</taxon>
        <taxon>Fungi</taxon>
        <taxon>Dikarya</taxon>
        <taxon>Ascomycota</taxon>
        <taxon>Saccharomycotina</taxon>
        <taxon>Pichiomycetes</taxon>
        <taxon>Pichiales</taxon>
        <taxon>Pichiaceae</taxon>
        <taxon>Ambrosiozyma</taxon>
    </lineage>
</organism>
<dbReference type="AlphaFoldDB" id="A0A9W6TC68"/>
<proteinExistence type="predicted"/>